<feature type="region of interest" description="Disordered" evidence="3">
    <location>
        <begin position="192"/>
        <end position="220"/>
    </location>
</feature>
<dbReference type="EMBL" id="HE573021">
    <property type="protein sequence ID" value="CCC48178.1"/>
    <property type="molecule type" value="Genomic_DNA"/>
</dbReference>
<keyword evidence="5" id="KW-0012">Acyltransferase</keyword>
<keyword evidence="2" id="KW-0175">Coiled coil</keyword>
<evidence type="ECO:0000259" key="4">
    <source>
        <dbReference type="PROSITE" id="PS00125"/>
    </source>
</evidence>
<comment type="catalytic activity">
    <reaction evidence="1">
        <text>O-phospho-L-threonyl-[protein] + H2O = L-threonyl-[protein] + phosphate</text>
        <dbReference type="Rhea" id="RHEA:47004"/>
        <dbReference type="Rhea" id="RHEA-COMP:11060"/>
        <dbReference type="Rhea" id="RHEA-COMP:11605"/>
        <dbReference type="ChEBI" id="CHEBI:15377"/>
        <dbReference type="ChEBI" id="CHEBI:30013"/>
        <dbReference type="ChEBI" id="CHEBI:43474"/>
        <dbReference type="ChEBI" id="CHEBI:61977"/>
        <dbReference type="EC" id="3.1.3.16"/>
    </reaction>
</comment>
<dbReference type="InterPro" id="IPR050341">
    <property type="entry name" value="PP1_catalytic_subunit"/>
</dbReference>
<proteinExistence type="inferred from homology"/>
<dbReference type="OMA" id="RNGCEHS"/>
<dbReference type="AlphaFoldDB" id="G0TW62"/>
<dbReference type="PANTHER" id="PTHR11668:SF489">
    <property type="entry name" value="SERINE_THREONINE-PROTEIN PHOSPHATASE"/>
    <property type="match status" value="1"/>
</dbReference>
<dbReference type="Pfam" id="PF00149">
    <property type="entry name" value="Metallophos"/>
    <property type="match status" value="1"/>
</dbReference>
<dbReference type="CDD" id="cd00144">
    <property type="entry name" value="MPP_PPP_family"/>
    <property type="match status" value="1"/>
</dbReference>
<dbReference type="VEuPathDB" id="TriTrypDB:TvY486_0503790"/>
<dbReference type="GO" id="GO:0016746">
    <property type="term" value="F:acyltransferase activity"/>
    <property type="evidence" value="ECO:0007669"/>
    <property type="project" value="UniProtKB-KW"/>
</dbReference>
<dbReference type="SMART" id="SM00156">
    <property type="entry name" value="PP2Ac"/>
    <property type="match status" value="1"/>
</dbReference>
<dbReference type="PROSITE" id="PS00125">
    <property type="entry name" value="SER_THR_PHOSPHATASE"/>
    <property type="match status" value="1"/>
</dbReference>
<dbReference type="PRINTS" id="PR00114">
    <property type="entry name" value="STPHPHTASE"/>
</dbReference>
<dbReference type="FunFam" id="3.60.21.10:FF:000058">
    <property type="entry name" value="Serine/threonine-protein phosphatase"/>
    <property type="match status" value="1"/>
</dbReference>
<dbReference type="InterPro" id="IPR006186">
    <property type="entry name" value="Ser/Thr-sp_prot-phosphatase"/>
</dbReference>
<dbReference type="GO" id="GO:0005737">
    <property type="term" value="C:cytoplasm"/>
    <property type="evidence" value="ECO:0007669"/>
    <property type="project" value="TreeGrafter"/>
</dbReference>
<evidence type="ECO:0000256" key="3">
    <source>
        <dbReference type="SAM" id="MobiDB-lite"/>
    </source>
</evidence>
<reference evidence="5" key="1">
    <citation type="journal article" date="2012" name="Proc. Natl. Acad. Sci. U.S.A.">
        <title>Antigenic diversity is generated by distinct evolutionary mechanisms in African trypanosome species.</title>
        <authorList>
            <person name="Jackson A.P."/>
            <person name="Berry A."/>
            <person name="Aslett M."/>
            <person name="Allison H.C."/>
            <person name="Burton P."/>
            <person name="Vavrova-Anderson J."/>
            <person name="Brown R."/>
            <person name="Browne H."/>
            <person name="Corton N."/>
            <person name="Hauser H."/>
            <person name="Gamble J."/>
            <person name="Gilderthorp R."/>
            <person name="Marcello L."/>
            <person name="McQuillan J."/>
            <person name="Otto T.D."/>
            <person name="Quail M.A."/>
            <person name="Sanders M.J."/>
            <person name="van Tonder A."/>
            <person name="Ginger M.L."/>
            <person name="Field M.C."/>
            <person name="Barry J.D."/>
            <person name="Hertz-Fowler C."/>
            <person name="Berriman M."/>
        </authorList>
    </citation>
    <scope>NUCLEOTIDE SEQUENCE</scope>
    <source>
        <strain evidence="5">Y486</strain>
    </source>
</reference>
<dbReference type="InterPro" id="IPR004843">
    <property type="entry name" value="Calcineurin-like_PHP"/>
</dbReference>
<sequence length="637" mass="69738">MAEKDTAKALAALPREALVQRVLELQQKNDDLCNEVQQLRRRFSRGRHMDPGRSSMLHRMSEGVSSASFAASVDGRVGSLMVQQRTYSVSLSVLVIKDGVTMVVPLSSIVDKSYMRPDMREADTPAVSMSALRDDSVSSVNFSVENLNAVRSPSYGGEEVVGRGSELRGTSFGAAAAAAAAAAAGPACRPSIMVGGSNSDDMNEPSPRDPATSRGSVVGQQRLTLRNSLRSDIQRLSFGRLINRREGSLGSDALVSNHTLGTFNQQYIDGYAAPSPVSSFGAAVFHYIVRTFALRNGCRHSSADIEMFGRTLCSLSSEVKRVLESEPSHGQSYSPCYVFGDIHGNFLDLFYFLDNLISFQNLRYTPHRFVFLGDYVDRGDFSVEVVAYLFAMKVLAPDKVLLLRGNHEDTLVSGDIGGYGSTSFRAQCRDLFGYALGEELWNHVSDAFAHLPLTANIDGKIFCTHGGIPRYSGGVDNRLQLLSRDDFPAMRTFFQAPERETPEHEQLRMMAMDTCWADPAEDESQLDKWGFGASPRGRGVILFGSKAVDDFLAHYNFEYIFRAHQEKSDGLKLSKNARVFTIFSTSAYVGHENGAGVVLVANGKIRLIIKNADSEELINGMGSGGDVGDNEEDMLNH</sequence>
<dbReference type="SUPFAM" id="SSF56300">
    <property type="entry name" value="Metallo-dependent phosphatases"/>
    <property type="match status" value="1"/>
</dbReference>
<keyword evidence="1" id="KW-0378">Hydrolase</keyword>
<dbReference type="GO" id="GO:0005634">
    <property type="term" value="C:nucleus"/>
    <property type="evidence" value="ECO:0007669"/>
    <property type="project" value="TreeGrafter"/>
</dbReference>
<dbReference type="Gene3D" id="3.60.21.10">
    <property type="match status" value="1"/>
</dbReference>
<evidence type="ECO:0000313" key="5">
    <source>
        <dbReference type="EMBL" id="CCC48178.1"/>
    </source>
</evidence>
<dbReference type="InterPro" id="IPR029052">
    <property type="entry name" value="Metallo-depent_PP-like"/>
</dbReference>
<keyword evidence="5" id="KW-0808">Transferase</keyword>
<protein>
    <recommendedName>
        <fullName evidence="1">Serine/threonine-protein phosphatase</fullName>
        <ecNumber evidence="1">3.1.3.16</ecNumber>
    </recommendedName>
</protein>
<comment type="similarity">
    <text evidence="1">Belongs to the PPP phosphatase family.</text>
</comment>
<name>G0TW62_TRYVY</name>
<dbReference type="EC" id="3.1.3.16" evidence="1"/>
<dbReference type="GO" id="GO:0004722">
    <property type="term" value="F:protein serine/threonine phosphatase activity"/>
    <property type="evidence" value="ECO:0007669"/>
    <property type="project" value="UniProtKB-EC"/>
</dbReference>
<accession>G0TW62</accession>
<evidence type="ECO:0000256" key="2">
    <source>
        <dbReference type="SAM" id="Coils"/>
    </source>
</evidence>
<evidence type="ECO:0000256" key="1">
    <source>
        <dbReference type="RuleBase" id="RU004273"/>
    </source>
</evidence>
<feature type="coiled-coil region" evidence="2">
    <location>
        <begin position="15"/>
        <end position="42"/>
    </location>
</feature>
<gene>
    <name evidence="5" type="ORF">TVY486_0503790</name>
</gene>
<feature type="domain" description="Serine/threonine specific protein phosphatases" evidence="4">
    <location>
        <begin position="403"/>
        <end position="408"/>
    </location>
</feature>
<dbReference type="PANTHER" id="PTHR11668">
    <property type="entry name" value="SERINE/THREONINE PROTEIN PHOSPHATASE"/>
    <property type="match status" value="1"/>
</dbReference>
<organism evidence="5">
    <name type="scientific">Trypanosoma vivax (strain Y486)</name>
    <dbReference type="NCBI Taxonomy" id="1055687"/>
    <lineage>
        <taxon>Eukaryota</taxon>
        <taxon>Discoba</taxon>
        <taxon>Euglenozoa</taxon>
        <taxon>Kinetoplastea</taxon>
        <taxon>Metakinetoplastina</taxon>
        <taxon>Trypanosomatida</taxon>
        <taxon>Trypanosomatidae</taxon>
        <taxon>Trypanosoma</taxon>
        <taxon>Duttonella</taxon>
    </lineage>
</organism>